<proteinExistence type="predicted"/>
<accession>A0ABY4M1G2</accession>
<dbReference type="EMBL" id="CP086322">
    <property type="protein sequence ID" value="UQA90704.1"/>
    <property type="molecule type" value="Genomic_DNA"/>
</dbReference>
<dbReference type="InterPro" id="IPR053717">
    <property type="entry name" value="MerB_lyase_sf"/>
</dbReference>
<evidence type="ECO:0000313" key="2">
    <source>
        <dbReference type="Proteomes" id="UP000830115"/>
    </source>
</evidence>
<organism evidence="1 2">
    <name type="scientific">Streptomyces halobius</name>
    <dbReference type="NCBI Taxonomy" id="2879846"/>
    <lineage>
        <taxon>Bacteria</taxon>
        <taxon>Bacillati</taxon>
        <taxon>Actinomycetota</taxon>
        <taxon>Actinomycetes</taxon>
        <taxon>Kitasatosporales</taxon>
        <taxon>Streptomycetaceae</taxon>
        <taxon>Streptomyces</taxon>
    </lineage>
</organism>
<keyword evidence="2" id="KW-1185">Reference proteome</keyword>
<dbReference type="RefSeq" id="WP_248861467.1">
    <property type="nucleotide sequence ID" value="NZ_CP086322.1"/>
</dbReference>
<gene>
    <name evidence="1" type="ORF">K9S39_01280</name>
</gene>
<dbReference type="Gene3D" id="3.30.450.410">
    <property type="match status" value="1"/>
</dbReference>
<protein>
    <submittedName>
        <fullName evidence="1">Uncharacterized protein</fullName>
    </submittedName>
</protein>
<reference evidence="1" key="1">
    <citation type="submission" date="2021-10" db="EMBL/GenBank/DDBJ databases">
        <title>Streptomyces nigrumlapis sp.nov.,an antimicrobial producing actinobacterium isolated from Black Gobi rocks.</title>
        <authorList>
            <person name="Wen Y."/>
            <person name="Zhang W."/>
            <person name="Liu X.G."/>
        </authorList>
    </citation>
    <scope>NUCLEOTIDE SEQUENCE</scope>
    <source>
        <strain evidence="1">ST13-2-2</strain>
    </source>
</reference>
<sequence>MDFNITAEEEALVRHIARRLAAGDAPTDDDLADELGVEVRPQLQALLEKGWLVVDDERFLTLSRIARAVIANRGDVGNA</sequence>
<name>A0ABY4M1G2_9ACTN</name>
<evidence type="ECO:0000313" key="1">
    <source>
        <dbReference type="EMBL" id="UQA90704.1"/>
    </source>
</evidence>
<dbReference type="Proteomes" id="UP000830115">
    <property type="component" value="Chromosome"/>
</dbReference>